<feature type="coiled-coil region" evidence="6">
    <location>
        <begin position="620"/>
        <end position="675"/>
    </location>
</feature>
<comment type="caution">
    <text evidence="9">The sequence shown here is derived from an EMBL/GenBank/DDBJ whole genome shotgun (WGS) entry which is preliminary data.</text>
</comment>
<feature type="coiled-coil region" evidence="6">
    <location>
        <begin position="204"/>
        <end position="309"/>
    </location>
</feature>
<feature type="coiled-coil region" evidence="6">
    <location>
        <begin position="1995"/>
        <end position="2043"/>
    </location>
</feature>
<dbReference type="InterPro" id="IPR019528">
    <property type="entry name" value="PACT_domain"/>
</dbReference>
<dbReference type="GO" id="GO:0005737">
    <property type="term" value="C:cytoplasm"/>
    <property type="evidence" value="ECO:0007669"/>
    <property type="project" value="UniProtKB-ARBA"/>
</dbReference>
<feature type="region of interest" description="Disordered" evidence="7">
    <location>
        <begin position="1244"/>
        <end position="1269"/>
    </location>
</feature>
<dbReference type="GO" id="GO:0060090">
    <property type="term" value="F:molecular adaptor activity"/>
    <property type="evidence" value="ECO:0007669"/>
    <property type="project" value="InterPro"/>
</dbReference>
<feature type="compositionally biased region" description="Polar residues" evidence="7">
    <location>
        <begin position="1845"/>
        <end position="1862"/>
    </location>
</feature>
<feature type="coiled-coil region" evidence="6">
    <location>
        <begin position="1145"/>
        <end position="1179"/>
    </location>
</feature>
<feature type="coiled-coil region" evidence="6">
    <location>
        <begin position="925"/>
        <end position="974"/>
    </location>
</feature>
<dbReference type="PANTHER" id="PTHR44981:SF2">
    <property type="entry name" value="PERICENTRIN-LIKE PROTEIN, ISOFORM F"/>
    <property type="match status" value="1"/>
</dbReference>
<dbReference type="Proteomes" id="UP000729913">
    <property type="component" value="Unassembled WGS sequence"/>
</dbReference>
<feature type="coiled-coil region" evidence="6">
    <location>
        <begin position="2284"/>
        <end position="2346"/>
    </location>
</feature>
<evidence type="ECO:0000313" key="9">
    <source>
        <dbReference type="EMBL" id="KAG8037565.1"/>
    </source>
</evidence>
<feature type="coiled-coil region" evidence="6">
    <location>
        <begin position="2163"/>
        <end position="2231"/>
    </location>
</feature>
<evidence type="ECO:0000256" key="1">
    <source>
        <dbReference type="ARBA" id="ARBA00004300"/>
    </source>
</evidence>
<feature type="domain" description="Pericentrin/AKAP-450 centrosomal targeting" evidence="8">
    <location>
        <begin position="2731"/>
        <end position="2814"/>
    </location>
</feature>
<feature type="coiled-coil region" evidence="6">
    <location>
        <begin position="92"/>
        <end position="119"/>
    </location>
</feature>
<evidence type="ECO:0000259" key="8">
    <source>
        <dbReference type="Pfam" id="PF10495"/>
    </source>
</evidence>
<dbReference type="GO" id="GO:0007165">
    <property type="term" value="P:signal transduction"/>
    <property type="evidence" value="ECO:0007669"/>
    <property type="project" value="InterPro"/>
</dbReference>
<feature type="compositionally biased region" description="Polar residues" evidence="7">
    <location>
        <begin position="1886"/>
        <end position="1897"/>
    </location>
</feature>
<feature type="coiled-coil region" evidence="6">
    <location>
        <begin position="1624"/>
        <end position="1651"/>
    </location>
</feature>
<keyword evidence="3" id="KW-0597">Phosphoprotein</keyword>
<feature type="compositionally biased region" description="Low complexity" evidence="7">
    <location>
        <begin position="2855"/>
        <end position="2864"/>
    </location>
</feature>
<protein>
    <recommendedName>
        <fullName evidence="8">Pericentrin/AKAP-450 centrosomal targeting domain-containing protein</fullName>
    </recommendedName>
</protein>
<proteinExistence type="predicted"/>
<feature type="region of interest" description="Disordered" evidence="7">
    <location>
        <begin position="2844"/>
        <end position="2871"/>
    </location>
</feature>
<evidence type="ECO:0000256" key="5">
    <source>
        <dbReference type="ARBA" id="ARBA00023212"/>
    </source>
</evidence>
<feature type="compositionally biased region" description="Polar residues" evidence="7">
    <location>
        <begin position="46"/>
        <end position="55"/>
    </location>
</feature>
<keyword evidence="2" id="KW-0963">Cytoplasm</keyword>
<feature type="coiled-coil region" evidence="6">
    <location>
        <begin position="382"/>
        <end position="461"/>
    </location>
</feature>
<feature type="compositionally biased region" description="Basic and acidic residues" evidence="7">
    <location>
        <begin position="1244"/>
        <end position="1255"/>
    </location>
</feature>
<dbReference type="InterPro" id="IPR028745">
    <property type="entry name" value="AKAP9/Pericentrin"/>
</dbReference>
<dbReference type="EMBL" id="JAAOIC020000047">
    <property type="protein sequence ID" value="KAG8037565.1"/>
    <property type="molecule type" value="Genomic_DNA"/>
</dbReference>
<feature type="region of interest" description="Disordered" evidence="7">
    <location>
        <begin position="28"/>
        <end position="56"/>
    </location>
</feature>
<evidence type="ECO:0000256" key="3">
    <source>
        <dbReference type="ARBA" id="ARBA00022553"/>
    </source>
</evidence>
<dbReference type="GO" id="GO:0005813">
    <property type="term" value="C:centrosome"/>
    <property type="evidence" value="ECO:0007669"/>
    <property type="project" value="UniProtKB-SubCell"/>
</dbReference>
<feature type="coiled-coil region" evidence="6">
    <location>
        <begin position="2400"/>
        <end position="2427"/>
    </location>
</feature>
<dbReference type="OrthoDB" id="2020852at2759"/>
<name>A0A8J5QNU3_9HYME</name>
<feature type="compositionally biased region" description="Low complexity" evidence="7">
    <location>
        <begin position="1330"/>
        <end position="1341"/>
    </location>
</feature>
<feature type="coiled-coil region" evidence="6">
    <location>
        <begin position="1677"/>
        <end position="1743"/>
    </location>
</feature>
<accession>A0A8J5QNU3</accession>
<sequence length="2906" mass="336323">MDSEKKKSAKRRSLEAGREMLARYKESLRNIDTSQTGEPSDESFVLNDTQQSVDPQNLLMLEDTSCKDTTQSSISMSEGEGDGDIDGMAGRVAELKELMQGKEAMIESLSTEIENMRAEAGSPNSSQSQNSSTQYKDLFNAYKSKVFEFEQAIKERDEYINHLTVLLEQTLASRDSLKTQLAALKPISVPRSDNDGPLDVDKKIQDLEEALGNHVEVVQKLNEQLLDSRKQINQLEVDKKSQDAEIVSYKFTVNKLNEDLQKYSEMMNMYEETKNTITKRTESVIEKFKAEIDDQKQLHEQQIKEIDANHQAEVAKIKQRYEEQYKGLFERFNSELPALESKHSKELHVFQTQLTTYKKTVNNLKTDLDNRIKSEQLVMSDLNHAKRQLMLCQQDKEMLEEQIKLHKVQVEELTVKYMAASSVLNSKESIERSLEEALINVETLKRDYETLQSKYDDVSAKYAATQSLIENTQSQERAKNHRGFEYDKSLSRMSGLNASFASEINVTTYQTFDDFSIQYEMMKKRLEEKDSLEKKLTDKISGLEDKISKITKQLEETNLEKESYEKQFKDAKNRCDKMMSELKTMKESNATVPQPFPSSIYFPDVNSTSLNDSLSEQKDIRNDSNKIESFKREIEELKQALQQKDQELTEADTKLRKAMEKIKQYKAECDQAKSGLARAWEHCAEVGERLNQTLAINESRFTDSIMTTFSNNNNTTTNDLIDQLEESSDKIAISSCKYEDESISTSDKISSLSHLGKQLNCLHVRTENIELENQKLKEENIELLKARDNWEKLKADMEKRHAQEMEEVRTYFEDKCVQIEKQYSEDVFSQQSKKMSDDSEVEEMADDLYCGGGGDCIVSINNKNVDNSKTEVTADCHHIKCEDLNRNSILETKVHQALVSAESYSEENWPPELLELRNKFTNNAKRDIEKLKEDHLREINQLKEEHSRNLSKTIERYQEEVNKLSIEIKACNQNKHVSLVNNDDESIQRDNLYKTCATLKSSVEELIKYFASCEEELNNILITQVLKRQISNINNLTNDETDLYKSEADINLTTSTSLSPTMKIKRVHFAPLPSQISTIMKKDSNILIDLIEADNDIAGKLRIELQKCLQRLKTESAEIFDVNLSSDDSVIDALTKQISWTTKINEELNARLSEAENTIEEYQDESQQLKCKIMDLQQKLIAIDTRKEIISEGYGEQDNTERELVVQDFNQLHERARQAIMNGAGDNSYLLQLIEELCRYHDKQSEDNRKEKEDLQQQQVLMSPPSPSISKVRCQKIEAADKQLRSTRKFLEEQASEREIERDDAARQIQALQEYLKEREREKERDLRISSEPASLSPEPSLVIPTLQNFDGQDVEGLEQQIREMSQTIQDLESKKTAVDDELKAAVDKIWELRDIIVSLETQLESKTEIEKHLLNQIEQNKEIISSQSQHNQELVQELETLKLGGENIQEDHIIHLQEELRKHKLSTEHFNVNSTALRQMKSELQDMQNHLDKKTKELETLHMCGSNLSISQPSEDVSIRDQIDATRCPTPDDPNAPPTLPLDQLLKLKDKLLKHTRAEEVALKRIKDLDMQLSTLKIQNEELQAEQEILQQTNSEQLFQIEAMRGRLEQYKQSAPFAQRQATSRLELQLHEVNTKVHSMEQELANKDRELLDVKYQLERTSQLLQDKQDELFTVVQTENDIINELKNRVELLEQEKRVLETKCSSQERAQQELPQLIESMLTDKNEEIDHLKEQLSKKEKQFEVYASLQMEEGNLQHGKNEPKNSARTLSDILSIHSECEEISEAIREGSNVLHNTALNISAAKVPGSFVTNDQLDGSSIPFVDLQKSDLRIPPLELSSQPYSFASSQHVSQPQLSTIESVHSEGEFNSPKRNSSAVSDGAGGSTSKNKQSGSLSKTDKITPTRTKSVLVGSSLSQPCIEDLENQLKAIHKELQAKSATLSKRELELDALQKSLDELRAEFKDSIDTVIRDKVFYKNQYELSQESEKKIRNDLEEVENILKIRNEELEIYRDKLQANEQVLHELQNENDTLRKDIRKICDDNMAYQTTIREKVQELKNLKDIIFEKDITIETIKTRNVEIENENKQLYTFKTKFESCRKDLLDKQSDIKRLTDGLNSRDELIQRLEEMARRRSLSNTYPMTDKDQEIHHLQEYIKEKDKVIKQMTDDSKSLQRSLETIQSKIKESGNVIELRKKLKEERMFNDELTKMVAKLKQELEILKDESVRQSSEGADIEDMVQRELNLSADLDRKILDAIENESEELTMGRRVDHACNSIKPVEQDIEKIMQQYSDIRRKLKQANKLNEQLQYEKNELEIEQDILKSQIMDYENRILEIKSDLDGENKKNMALVEDLSVHKIMIRDLQIHVQKEKNKSRRTQMEDADIIKELRLRLTTSLDVEKELRDSLATARQNYKLLQVKLNNLKETIEPERSANISSSPELLEAEKNDLMMAEKYEKVVRELIELQDTLKINQAEKNRYEKQLEIELEERERLLSQIALVESSKEHLEIELKRTKEELKSYQDESKWLKKRLDSILEADEKKQTQRSEEQNELKNLRHELKSTKEVMRDLEIDSKELKRQLERAQIEQDQVTHVLANLRKSESVLQKKLSVAKNDEERLKEVIEELRAELQARFNRELELSKGFLQENSAGDKNMSAKLINQISELTSENARYSLEKGVLHDKLIKAREEIERYVIRVKELELMLQHSDGVTSSHDNSQLLMKLQYIYAKYMRVDSKRKALAFQKRYLLCVIGGYQLSEDNARSMLAKLTSVERSFISEQTLHVVKTCPRARFRSAVLLVIGLRRMKWMVQRWRSGKRKPAPTMLTQSDQTYPNLRVQLANHLLSNNKDNPRNSSTTATSTSANPDNGNPLGGIDYEYYAQRFHNIENILGLAMNEADSNNPVKN</sequence>
<reference evidence="9" key="1">
    <citation type="submission" date="2020-03" db="EMBL/GenBank/DDBJ databases">
        <authorList>
            <person name="Chebbi M.A."/>
            <person name="Drezen J.M."/>
        </authorList>
    </citation>
    <scope>NUCLEOTIDE SEQUENCE</scope>
    <source>
        <tissue evidence="9">Whole body</tissue>
    </source>
</reference>
<dbReference type="Pfam" id="PF10495">
    <property type="entry name" value="PACT_coil_coil"/>
    <property type="match status" value="1"/>
</dbReference>
<dbReference type="PANTHER" id="PTHR44981">
    <property type="entry name" value="PERICENTRIN-LIKE PROTEIN, ISOFORM F"/>
    <property type="match status" value="1"/>
</dbReference>
<feature type="coiled-coil region" evidence="6">
    <location>
        <begin position="759"/>
        <end position="807"/>
    </location>
</feature>
<organism evidence="9 10">
    <name type="scientific">Cotesia typhae</name>
    <dbReference type="NCBI Taxonomy" id="2053667"/>
    <lineage>
        <taxon>Eukaryota</taxon>
        <taxon>Metazoa</taxon>
        <taxon>Ecdysozoa</taxon>
        <taxon>Arthropoda</taxon>
        <taxon>Hexapoda</taxon>
        <taxon>Insecta</taxon>
        <taxon>Pterygota</taxon>
        <taxon>Neoptera</taxon>
        <taxon>Endopterygota</taxon>
        <taxon>Hymenoptera</taxon>
        <taxon>Apocrita</taxon>
        <taxon>Ichneumonoidea</taxon>
        <taxon>Braconidae</taxon>
        <taxon>Microgastrinae</taxon>
        <taxon>Cotesia</taxon>
    </lineage>
</organism>
<feature type="region of interest" description="Disordered" evidence="7">
    <location>
        <begin position="1322"/>
        <end position="1341"/>
    </location>
</feature>
<feature type="coiled-coil region" evidence="6">
    <location>
        <begin position="1355"/>
        <end position="1389"/>
    </location>
</feature>
<evidence type="ECO:0000256" key="2">
    <source>
        <dbReference type="ARBA" id="ARBA00022490"/>
    </source>
</evidence>
<feature type="coiled-coil region" evidence="6">
    <location>
        <begin position="526"/>
        <end position="588"/>
    </location>
</feature>
<gene>
    <name evidence="9" type="ORF">G9C98_005775</name>
</gene>
<keyword evidence="5" id="KW-0206">Cytoskeleton</keyword>
<reference evidence="9" key="2">
    <citation type="submission" date="2021-04" db="EMBL/GenBank/DDBJ databases">
        <title>Genome-wide patterns of bracovirus chromosomal integration into multiple host tissues during parasitism.</title>
        <authorList>
            <person name="Chebbi M.A.C."/>
        </authorList>
    </citation>
    <scope>NUCLEOTIDE SEQUENCE</scope>
    <source>
        <tissue evidence="9">Whole body</tissue>
    </source>
</reference>
<feature type="coiled-coil region" evidence="6">
    <location>
        <begin position="2463"/>
        <end position="2705"/>
    </location>
</feature>
<keyword evidence="4 6" id="KW-0175">Coiled coil</keyword>
<keyword evidence="10" id="KW-1185">Reference proteome</keyword>
<feature type="region of interest" description="Disordered" evidence="7">
    <location>
        <begin position="1845"/>
        <end position="1902"/>
    </location>
</feature>
<evidence type="ECO:0000256" key="6">
    <source>
        <dbReference type="SAM" id="Coils"/>
    </source>
</evidence>
<evidence type="ECO:0000256" key="7">
    <source>
        <dbReference type="SAM" id="MobiDB-lite"/>
    </source>
</evidence>
<evidence type="ECO:0000313" key="10">
    <source>
        <dbReference type="Proteomes" id="UP000729913"/>
    </source>
</evidence>
<evidence type="ECO:0000256" key="4">
    <source>
        <dbReference type="ARBA" id="ARBA00023054"/>
    </source>
</evidence>
<feature type="coiled-coil region" evidence="6">
    <location>
        <begin position="1567"/>
        <end position="1597"/>
    </location>
</feature>
<comment type="subcellular location">
    <subcellularLocation>
        <location evidence="1">Cytoplasm</location>
        <location evidence="1">Cytoskeleton</location>
        <location evidence="1">Microtubule organizing center</location>
        <location evidence="1">Centrosome</location>
    </subcellularLocation>
</comment>
<feature type="coiled-coil region" evidence="6">
    <location>
        <begin position="1921"/>
        <end position="1969"/>
    </location>
</feature>